<dbReference type="GO" id="GO:0007189">
    <property type="term" value="P:adenylate cyclase-activating G protein-coupled receptor signaling pathway"/>
    <property type="evidence" value="ECO:0007669"/>
    <property type="project" value="TreeGrafter"/>
</dbReference>
<dbReference type="SUPFAM" id="SSF49899">
    <property type="entry name" value="Concanavalin A-like lectins/glucanases"/>
    <property type="match status" value="1"/>
</dbReference>
<dbReference type="Pfam" id="PF25307">
    <property type="entry name" value="SEA_Gpr126"/>
    <property type="match status" value="1"/>
</dbReference>
<evidence type="ECO:0000256" key="21">
    <source>
        <dbReference type="ARBA" id="ARBA00093532"/>
    </source>
</evidence>
<dbReference type="PROSITE" id="PS51828">
    <property type="entry name" value="PTX_2"/>
    <property type="match status" value="1"/>
</dbReference>
<feature type="transmembrane region" description="Helical" evidence="24">
    <location>
        <begin position="857"/>
        <end position="880"/>
    </location>
</feature>
<dbReference type="PROSITE" id="PS00650">
    <property type="entry name" value="G_PROTEIN_RECEP_F2_2"/>
    <property type="match status" value="1"/>
</dbReference>
<comment type="subunit">
    <text evidence="21">Heterodimer of 2 chains generated by proteolytic processing; the large extracellular N-terminal fragment and the membrane-bound C-terminal fragment predominantly remain associated and non-covalently linked. Interacts with Laminin-2; this interaction stabilizes the receptor in an inactive state. Laminin-2 polymerization could facilitate ADGRG6-NTF removal, thereby exposing the tethered agonist to drive myelination. Interacts with PRNP. Interacts with ITGB1. Interacts with LRP1.</text>
</comment>
<feature type="transmembrane region" description="Helical" evidence="24">
    <location>
        <begin position="961"/>
        <end position="984"/>
    </location>
</feature>
<dbReference type="PRINTS" id="PR00249">
    <property type="entry name" value="GPCRSECRETIN"/>
</dbReference>
<dbReference type="InterPro" id="IPR000832">
    <property type="entry name" value="GPCR_2_secretin-like"/>
</dbReference>
<evidence type="ECO:0000256" key="23">
    <source>
        <dbReference type="SAM" id="MobiDB-lite"/>
    </source>
</evidence>
<dbReference type="GO" id="GO:0022011">
    <property type="term" value="P:myelination in peripheral nervous system"/>
    <property type="evidence" value="ECO:0007669"/>
    <property type="project" value="TreeGrafter"/>
</dbReference>
<dbReference type="InterPro" id="IPR017983">
    <property type="entry name" value="GPCR_2_secretin-like_CS"/>
</dbReference>
<keyword evidence="12 24" id="KW-0472">Membrane</keyword>
<evidence type="ECO:0000256" key="15">
    <source>
        <dbReference type="ARBA" id="ARBA00023180"/>
    </source>
</evidence>
<keyword evidence="15" id="KW-0325">Glycoprotein</keyword>
<evidence type="ECO:0000256" key="6">
    <source>
        <dbReference type="ARBA" id="ARBA00022692"/>
    </source>
</evidence>
<feature type="transmembrane region" description="Helical" evidence="24">
    <location>
        <begin position="1016"/>
        <end position="1042"/>
    </location>
</feature>
<keyword evidence="5" id="KW-0165">Cleavage on pair of basic residues</keyword>
<comment type="function">
    <text evidence="20">Adhesion G-protein coupled receptor (aGPCR) for steroid hormones, such as progesterone and 17alpha-hydroxyprogesterone (17OHP). Involved in many biological processes, such as myelination, sprouting angiogenesis, placenta, ear and cartilage development. Ligand binding causes a conformation change that triggers signaling via guanine nucleotide-binding proteins (G proteins) and modulates the activity of downstream effectors, such as adenylate cyclase. ADGRG6 is coupled to G(i) G alpha proteins and mediates inhibition of adenylate cyclase. Also able to couple to G(q) G proteins. Involved in myelination of the peripheral nervous system: required for differentiation of promyelinating Schwann cells and for normal myelination of axons. Also acts as a regulator of body length and bone mass. Acts as a regulator of blood-brain barrier formation in the central nervous system vie its association with LRP1 and ITGB1.</text>
</comment>
<keyword evidence="8 25" id="KW-0732">Signal</keyword>
<evidence type="ECO:0000256" key="20">
    <source>
        <dbReference type="ARBA" id="ARBA00093343"/>
    </source>
</evidence>
<dbReference type="Pfam" id="PF00002">
    <property type="entry name" value="7tm_2"/>
    <property type="match status" value="1"/>
</dbReference>
<evidence type="ECO:0000313" key="30">
    <source>
        <dbReference type="Proteomes" id="UP000504602"/>
    </source>
</evidence>
<evidence type="ECO:0000256" key="16">
    <source>
        <dbReference type="ARBA" id="ARBA00023224"/>
    </source>
</evidence>
<evidence type="ECO:0000256" key="7">
    <source>
        <dbReference type="ARBA" id="ARBA00022723"/>
    </source>
</evidence>
<organism evidence="30 31">
    <name type="scientific">Geospiza fortis</name>
    <name type="common">Medium ground-finch</name>
    <dbReference type="NCBI Taxonomy" id="48883"/>
    <lineage>
        <taxon>Eukaryota</taxon>
        <taxon>Metazoa</taxon>
        <taxon>Chordata</taxon>
        <taxon>Craniata</taxon>
        <taxon>Vertebrata</taxon>
        <taxon>Euteleostomi</taxon>
        <taxon>Archelosauria</taxon>
        <taxon>Archosauria</taxon>
        <taxon>Dinosauria</taxon>
        <taxon>Saurischia</taxon>
        <taxon>Theropoda</taxon>
        <taxon>Coelurosauria</taxon>
        <taxon>Aves</taxon>
        <taxon>Neognathae</taxon>
        <taxon>Neoaves</taxon>
        <taxon>Telluraves</taxon>
        <taxon>Australaves</taxon>
        <taxon>Passeriformes</taxon>
        <taxon>Thraupidae</taxon>
        <taxon>Geospiza</taxon>
    </lineage>
</organism>
<dbReference type="GO" id="GO:0060347">
    <property type="term" value="P:heart trabecula formation"/>
    <property type="evidence" value="ECO:0007669"/>
    <property type="project" value="TreeGrafter"/>
</dbReference>
<dbReference type="PROSITE" id="PS50221">
    <property type="entry name" value="GAIN_B"/>
    <property type="match status" value="1"/>
</dbReference>
<keyword evidence="10 24" id="KW-1133">Transmembrane helix</keyword>
<feature type="domain" description="Pentraxin (PTX)" evidence="29">
    <location>
        <begin position="153"/>
        <end position="354"/>
    </location>
</feature>
<evidence type="ECO:0000256" key="3">
    <source>
        <dbReference type="ARBA" id="ARBA00022475"/>
    </source>
</evidence>
<dbReference type="GO" id="GO:0043236">
    <property type="term" value="F:laminin binding"/>
    <property type="evidence" value="ECO:0007669"/>
    <property type="project" value="TreeGrafter"/>
</dbReference>
<keyword evidence="6 24" id="KW-0812">Transmembrane</keyword>
<dbReference type="Gene3D" id="2.60.120.200">
    <property type="match status" value="1"/>
</dbReference>
<evidence type="ECO:0000256" key="11">
    <source>
        <dbReference type="ARBA" id="ARBA00023040"/>
    </source>
</evidence>
<dbReference type="InterPro" id="IPR057244">
    <property type="entry name" value="GAIN_B"/>
</dbReference>
<dbReference type="PANTHER" id="PTHR12011">
    <property type="entry name" value="ADHESION G-PROTEIN COUPLED RECEPTOR"/>
    <property type="match status" value="1"/>
</dbReference>
<keyword evidence="9" id="KW-0106">Calcium</keyword>
<proteinExistence type="inferred from homology"/>
<dbReference type="Gene3D" id="2.60.220.50">
    <property type="match status" value="1"/>
</dbReference>
<dbReference type="RefSeq" id="XP_005420154.1">
    <property type="nucleotide sequence ID" value="XM_005420097.2"/>
</dbReference>
<dbReference type="InterPro" id="IPR000859">
    <property type="entry name" value="CUB_dom"/>
</dbReference>
<dbReference type="PROSITE" id="PS50261">
    <property type="entry name" value="G_PROTEIN_RECEP_F2_4"/>
    <property type="match status" value="1"/>
</dbReference>
<accession>A0A6I9HG10</accession>
<dbReference type="PROSITE" id="PS01180">
    <property type="entry name" value="CUB"/>
    <property type="match status" value="1"/>
</dbReference>
<dbReference type="InterPro" id="IPR035914">
    <property type="entry name" value="Sperma_CUB_dom_sf"/>
</dbReference>
<evidence type="ECO:0000256" key="18">
    <source>
        <dbReference type="ARBA" id="ARBA00080676"/>
    </source>
</evidence>
<evidence type="ECO:0000256" key="19">
    <source>
        <dbReference type="ARBA" id="ARBA00082039"/>
    </source>
</evidence>
<feature type="transmembrane region" description="Helical" evidence="24">
    <location>
        <begin position="919"/>
        <end position="941"/>
    </location>
</feature>
<evidence type="ECO:0000256" key="25">
    <source>
        <dbReference type="SAM" id="SignalP"/>
    </source>
</evidence>
<gene>
    <name evidence="31" type="primary">ADGRG6</name>
</gene>
<keyword evidence="14 31" id="KW-0675">Receptor</keyword>
<name>A0A6I9HG10_GEOFO</name>
<evidence type="ECO:0000256" key="1">
    <source>
        <dbReference type="ARBA" id="ARBA00004651"/>
    </source>
</evidence>
<feature type="signal peptide" evidence="25">
    <location>
        <begin position="1"/>
        <end position="36"/>
    </location>
</feature>
<keyword evidence="4" id="KW-0597">Phosphoprotein</keyword>
<dbReference type="GO" id="GO:0046872">
    <property type="term" value="F:metal ion binding"/>
    <property type="evidence" value="ECO:0007669"/>
    <property type="project" value="UniProtKB-KW"/>
</dbReference>
<sequence length="1246" mass="138628">MSHGSEMWCYHWKWKLHHCLCLFTTYIICMQQAAHGCYDCRTVLTDPSGVFTSPCFPSDYPNSQACKWIIRAPHGFIIQLTFIDFDIEEAPGCIYDSLTLDNGESPMNLCGITAKGLSYNSTGNEMIVSFKSDFSIQKKGFNASYVRIAVSLRNQKVIIPQVPDIDAVSVAETVSLPELRQFTLCFEATKGNSDDNDDWKVFSYTDALLRELFSFGKTTKGHFLSISGTQCILKNALPRNAEFFTGTFQQLCVVWDSFSGTIGIYAKNTYHVVDCPEIYDKVIPGNGRLVLGSNSNEVSSLNGDIYNFRLWNFTMNAQTLANLSCDVKGNIVDWENEFWSIPTSALKAENNLSCGSYLIPSSSIEPTSCANLGSLCQATVNATTPTPPTVTTNMPDTNRNDKPNNGGLFYRISIVVSSSNPNSVSKVHDVVAEWLNRTFQNWNYTVYVVNISIHPASIREGARQKRSIKSFSALALLVYNSTNNINLEEEDIRQKLISNNRTMEEGYQLHTVDVDPVEKCLAEENPPNYFWPDTRPTVTNFTFCHGSSVQTASRTCYLGLQNYTSYWGQPDLRNCTENAADIANQLLNLTGEGQQLTSDKVNDVVQKLKKIVNDEEIDESLGSTVVTIFSNILASSDSVLAASSSEALKTIDALALKIHFAGPSMSISTRNLALGVSSINSTSFKGGAFSVSPQNNASDFQIDFDKDQTSAIASVVLPPSLLKNLSQDELEVISRAQFTFFNKNGLFQDAENPANLTSFVVACSVGNLTIQDLQDYVKVTIKHTKIQEDPKPTCVFWDMNKNGGSGGWNPAGCQVDAESNENETVCLCNHLTHFGVLMDLQRAVTQIDPQNTKVLTFITYIGCGISAIFSAATLLTYIAFEKLRRDYPSKILMNLSTALLFLNLIFLLDGWIASFDIDGLCIAVAALLHFFLLATFTWMGLEAVHMYIALVKVFNTYIRRYILKFCIIGWGLPALVIAIVLASANTNASHIYGKQLYGRDASGQGGDDFCWIKNEVVFYVTCAGYFGIMFLMNVAMFIVVMVQICGRNGKRTNRSLKEEILRNLRSVVSLTFLLGMTWGFAFFAWGPLTLAFLYLFSIFNSLQGLFIFVFHCAMKENVQKQWRRHLCCGRFRLADNSDWSKTATNIIKKSSDNLGKSLSSSSIGSNSTYLTSKSKSTTNTYCKRNSHTENVFLDKPSSKFAQEDGEQTSIIPVHQVIDKVKGYCNPHSDSFYKNIMSDTFSRSTKF</sequence>
<dbReference type="SMART" id="SM00159">
    <property type="entry name" value="PTX"/>
    <property type="match status" value="1"/>
</dbReference>
<feature type="domain" description="G-protein coupled receptors family 2 profile 2" evidence="28">
    <location>
        <begin position="855"/>
        <end position="1115"/>
    </location>
</feature>
<dbReference type="AlphaFoldDB" id="A0A6I9HG10"/>
<protein>
    <recommendedName>
        <fullName evidence="17">Adhesion G-protein coupled receptor G6</fullName>
    </recommendedName>
    <alternativeName>
        <fullName evidence="18">Developmentally regulated G-protein-coupled receptor</fullName>
    </alternativeName>
    <alternativeName>
        <fullName evidence="19">G-protein coupled receptor 126</fullName>
    </alternativeName>
</protein>
<dbReference type="FunFam" id="2.60.120.200:FF:000050">
    <property type="entry name" value="Adhesion G protein-coupled receptor G6"/>
    <property type="match status" value="1"/>
</dbReference>
<evidence type="ECO:0000256" key="17">
    <source>
        <dbReference type="ARBA" id="ARBA00069922"/>
    </source>
</evidence>
<dbReference type="Pfam" id="PF00431">
    <property type="entry name" value="CUB"/>
    <property type="match status" value="1"/>
</dbReference>
<comment type="similarity">
    <text evidence="2">Belongs to the G-protein coupled receptor 2 family. Adhesion G-protein coupled receptor (ADGR) subfamily.</text>
</comment>
<feature type="disulfide bond" evidence="22">
    <location>
        <begin position="93"/>
        <end position="110"/>
    </location>
</feature>
<dbReference type="SMART" id="SM00303">
    <property type="entry name" value="GPS"/>
    <property type="match status" value="1"/>
</dbReference>
<evidence type="ECO:0000256" key="22">
    <source>
        <dbReference type="PROSITE-ProRule" id="PRU00059"/>
    </source>
</evidence>
<evidence type="ECO:0000256" key="13">
    <source>
        <dbReference type="ARBA" id="ARBA00023157"/>
    </source>
</evidence>
<evidence type="ECO:0000256" key="2">
    <source>
        <dbReference type="ARBA" id="ARBA00007343"/>
    </source>
</evidence>
<dbReference type="Pfam" id="PF00354">
    <property type="entry name" value="Pentaxin"/>
    <property type="match status" value="1"/>
</dbReference>
<evidence type="ECO:0000259" key="29">
    <source>
        <dbReference type="PROSITE" id="PS51828"/>
    </source>
</evidence>
<evidence type="ECO:0000256" key="5">
    <source>
        <dbReference type="ARBA" id="ARBA00022685"/>
    </source>
</evidence>
<evidence type="ECO:0000259" key="26">
    <source>
        <dbReference type="PROSITE" id="PS01180"/>
    </source>
</evidence>
<dbReference type="FunFam" id="2.60.120.290:FF:000019">
    <property type="entry name" value="Adhesion G-protein coupled receptor G6"/>
    <property type="match status" value="1"/>
</dbReference>
<evidence type="ECO:0000259" key="27">
    <source>
        <dbReference type="PROSITE" id="PS50221"/>
    </source>
</evidence>
<keyword evidence="16" id="KW-0807">Transducer</keyword>
<dbReference type="OrthoDB" id="10037534at2759"/>
<dbReference type="InterPro" id="IPR001759">
    <property type="entry name" value="PTX_dom"/>
</dbReference>
<dbReference type="InterPro" id="IPR046338">
    <property type="entry name" value="GAIN_dom_sf"/>
</dbReference>
<dbReference type="GO" id="GO:0004930">
    <property type="term" value="F:G protein-coupled receptor activity"/>
    <property type="evidence" value="ECO:0007669"/>
    <property type="project" value="UniProtKB-KW"/>
</dbReference>
<dbReference type="CDD" id="cd15996">
    <property type="entry name" value="7tmB2_GPR126"/>
    <property type="match status" value="1"/>
</dbReference>
<feature type="domain" description="CUB" evidence="26">
    <location>
        <begin position="40"/>
        <end position="148"/>
    </location>
</feature>
<dbReference type="Pfam" id="PF26574">
    <property type="entry name" value="GAIN_ADGRG2"/>
    <property type="match status" value="1"/>
</dbReference>
<comment type="subcellular location">
    <subcellularLocation>
        <location evidence="1">Cell membrane</location>
        <topology evidence="1">Multi-pass membrane protein</topology>
    </subcellularLocation>
</comment>
<dbReference type="PANTHER" id="PTHR12011:SF290">
    <property type="entry name" value="ADHESION G-PROTEIN COUPLED RECEPTOR G6"/>
    <property type="match status" value="1"/>
</dbReference>
<comment type="caution">
    <text evidence="22">Lacks conserved residue(s) required for the propagation of feature annotation.</text>
</comment>
<evidence type="ECO:0000256" key="24">
    <source>
        <dbReference type="SAM" id="Phobius"/>
    </source>
</evidence>
<feature type="region of interest" description="Disordered" evidence="23">
    <location>
        <begin position="1153"/>
        <end position="1173"/>
    </location>
</feature>
<dbReference type="SMART" id="SM00042">
    <property type="entry name" value="CUB"/>
    <property type="match status" value="1"/>
</dbReference>
<reference evidence="31" key="1">
    <citation type="submission" date="2025-08" db="UniProtKB">
        <authorList>
            <consortium name="RefSeq"/>
        </authorList>
    </citation>
    <scope>IDENTIFICATION</scope>
</reference>
<dbReference type="Gene3D" id="1.20.1070.10">
    <property type="entry name" value="Rhodopsin 7-helix transmembrane proteins"/>
    <property type="match status" value="1"/>
</dbReference>
<keyword evidence="11" id="KW-0297">G-protein coupled receptor</keyword>
<evidence type="ECO:0000313" key="31">
    <source>
        <dbReference type="RefSeq" id="XP_005420154.1"/>
    </source>
</evidence>
<feature type="domain" description="GAIN-B" evidence="27">
    <location>
        <begin position="663"/>
        <end position="844"/>
    </location>
</feature>
<feature type="transmembrane region" description="Helical" evidence="24">
    <location>
        <begin position="1063"/>
        <end position="1085"/>
    </location>
</feature>
<keyword evidence="7" id="KW-0479">Metal-binding</keyword>
<keyword evidence="3" id="KW-1003">Cell membrane</keyword>
<keyword evidence="30" id="KW-1185">Reference proteome</keyword>
<dbReference type="InterPro" id="IPR057333">
    <property type="entry name" value="SEA_Gpr126"/>
</dbReference>
<evidence type="ECO:0000259" key="28">
    <source>
        <dbReference type="PROSITE" id="PS50261"/>
    </source>
</evidence>
<dbReference type="InParanoid" id="A0A6I9HG10"/>
<dbReference type="GeneID" id="102043010"/>
<dbReference type="CTD" id="57211"/>
<evidence type="ECO:0000256" key="10">
    <source>
        <dbReference type="ARBA" id="ARBA00022989"/>
    </source>
</evidence>
<dbReference type="FunCoup" id="A0A6I9HG10">
    <property type="interactions" value="69"/>
</dbReference>
<dbReference type="InterPro" id="IPR013320">
    <property type="entry name" value="ConA-like_dom_sf"/>
</dbReference>
<dbReference type="GO" id="GO:0007166">
    <property type="term" value="P:cell surface receptor signaling pathway"/>
    <property type="evidence" value="ECO:0007669"/>
    <property type="project" value="InterPro"/>
</dbReference>
<dbReference type="FunFam" id="1.20.1070.10:FF:000052">
    <property type="entry name" value="Adhesion G-protein coupled receptor G6"/>
    <property type="match status" value="1"/>
</dbReference>
<evidence type="ECO:0000256" key="9">
    <source>
        <dbReference type="ARBA" id="ARBA00022837"/>
    </source>
</evidence>
<dbReference type="InterPro" id="IPR017981">
    <property type="entry name" value="GPCR_2-like_7TM"/>
</dbReference>
<dbReference type="Proteomes" id="UP000504602">
    <property type="component" value="Unplaced"/>
</dbReference>
<evidence type="ECO:0000256" key="8">
    <source>
        <dbReference type="ARBA" id="ARBA00022729"/>
    </source>
</evidence>
<feature type="transmembrane region" description="Helical" evidence="24">
    <location>
        <begin position="1091"/>
        <end position="1114"/>
    </location>
</feature>
<dbReference type="InterPro" id="IPR058857">
    <property type="entry name" value="GAIN_ADGRG2/6"/>
</dbReference>
<evidence type="ECO:0000256" key="4">
    <source>
        <dbReference type="ARBA" id="ARBA00022553"/>
    </source>
</evidence>
<dbReference type="SUPFAM" id="SSF81321">
    <property type="entry name" value="Family A G protein-coupled receptor-like"/>
    <property type="match status" value="1"/>
</dbReference>
<dbReference type="KEGG" id="gfr:102043010"/>
<evidence type="ECO:0000256" key="12">
    <source>
        <dbReference type="ARBA" id="ARBA00023136"/>
    </source>
</evidence>
<dbReference type="InterPro" id="IPR000203">
    <property type="entry name" value="GPS"/>
</dbReference>
<dbReference type="FunFam" id="2.60.220.50:FF:000006">
    <property type="entry name" value="Adhesion G-protein coupled receptor G6"/>
    <property type="match status" value="1"/>
</dbReference>
<dbReference type="GO" id="GO:0005886">
    <property type="term" value="C:plasma membrane"/>
    <property type="evidence" value="ECO:0007669"/>
    <property type="project" value="UniProtKB-SubCell"/>
</dbReference>
<dbReference type="CDD" id="cd00041">
    <property type="entry name" value="CUB"/>
    <property type="match status" value="1"/>
</dbReference>
<keyword evidence="13 22" id="KW-1015">Disulfide bond</keyword>
<dbReference type="Pfam" id="PF01825">
    <property type="entry name" value="GPS"/>
    <property type="match status" value="1"/>
</dbReference>
<evidence type="ECO:0000256" key="14">
    <source>
        <dbReference type="ARBA" id="ARBA00023170"/>
    </source>
</evidence>
<feature type="transmembrane region" description="Helical" evidence="24">
    <location>
        <begin position="892"/>
        <end position="913"/>
    </location>
</feature>
<dbReference type="SUPFAM" id="SSF49854">
    <property type="entry name" value="Spermadhesin, CUB domain"/>
    <property type="match status" value="1"/>
</dbReference>
<dbReference type="Gene3D" id="2.60.120.290">
    <property type="entry name" value="Spermadhesin, CUB domain"/>
    <property type="match status" value="1"/>
</dbReference>
<feature type="chain" id="PRO_5026720156" description="Adhesion G-protein coupled receptor G6" evidence="25">
    <location>
        <begin position="37"/>
        <end position="1246"/>
    </location>
</feature>